<dbReference type="EMBL" id="FNJQ01000034">
    <property type="protein sequence ID" value="SDP66726.1"/>
    <property type="molecule type" value="Genomic_DNA"/>
</dbReference>
<dbReference type="GO" id="GO:0005975">
    <property type="term" value="P:carbohydrate metabolic process"/>
    <property type="evidence" value="ECO:0007669"/>
    <property type="project" value="InterPro"/>
</dbReference>
<organism evidence="6 7">
    <name type="scientific">Selenomonas ruminantium</name>
    <dbReference type="NCBI Taxonomy" id="971"/>
    <lineage>
        <taxon>Bacteria</taxon>
        <taxon>Bacillati</taxon>
        <taxon>Bacillota</taxon>
        <taxon>Negativicutes</taxon>
        <taxon>Selenomonadales</taxon>
        <taxon>Selenomonadaceae</taxon>
        <taxon>Selenomonas</taxon>
    </lineage>
</organism>
<dbReference type="PROSITE" id="PS51257">
    <property type="entry name" value="PROKAR_LIPOPROTEIN"/>
    <property type="match status" value="1"/>
</dbReference>
<reference evidence="6 7" key="1">
    <citation type="submission" date="2016-10" db="EMBL/GenBank/DDBJ databases">
        <authorList>
            <person name="de Groot N.N."/>
        </authorList>
    </citation>
    <scope>NUCLEOTIDE SEQUENCE [LARGE SCALE GENOMIC DNA]</scope>
    <source>
        <strain evidence="6 7">S137</strain>
    </source>
</reference>
<sequence>MKKNIRWSSLLLSVMLLAVLLLAGCKNSDQAGRDEQDRSGEEKQLTLDEQVDALVAAMSTTEKVGQLLMFGVQGAEITDDAKYVLHQFHYGGVILFDRNLQSADQTKKLVDDLQKNADEKLPLFVAIDEEGGKVVRGSSFITPPPSQEDIGRKGEPALARAQAVEIAAKLKDIGVNVNFAPVADVGSGNGRSYSDDPQETGKFVKAALEGYKEGNVICALKHFPGIGRGKVDSHTEISDIEASEKELRSVDLLPFRDVIDSIDKGRNFDYMVMVGHLKYPAFDANHPASMSPKIITGLLREELGYQGLVITDDLEMGAIANHQDFRQAGAAAIMAGADIVLVCHEYEHAEQAYMGIYDAVKAGTISEARLDESVRRVIKAKLLHGLQPQK</sequence>
<keyword evidence="4" id="KW-0732">Signal</keyword>
<feature type="domain" description="Glycoside hydrolase family 3 N-terminal" evidence="5">
    <location>
        <begin position="60"/>
        <end position="379"/>
    </location>
</feature>
<dbReference type="GO" id="GO:0004553">
    <property type="term" value="F:hydrolase activity, hydrolyzing O-glycosyl compounds"/>
    <property type="evidence" value="ECO:0007669"/>
    <property type="project" value="InterPro"/>
</dbReference>
<keyword evidence="2" id="KW-0378">Hydrolase</keyword>
<dbReference type="SUPFAM" id="SSF51445">
    <property type="entry name" value="(Trans)glycosidases"/>
    <property type="match status" value="1"/>
</dbReference>
<evidence type="ECO:0000259" key="5">
    <source>
        <dbReference type="Pfam" id="PF00933"/>
    </source>
</evidence>
<dbReference type="RefSeq" id="WP_074573243.1">
    <property type="nucleotide sequence ID" value="NZ_FNJQ01000034.1"/>
</dbReference>
<dbReference type="PANTHER" id="PTHR30480:SF16">
    <property type="entry name" value="GLYCOSIDE HYDROLASE FAMILY 3 DOMAIN PROTEIN"/>
    <property type="match status" value="1"/>
</dbReference>
<evidence type="ECO:0000256" key="3">
    <source>
        <dbReference type="ARBA" id="ARBA00023295"/>
    </source>
</evidence>
<evidence type="ECO:0000256" key="4">
    <source>
        <dbReference type="SAM" id="SignalP"/>
    </source>
</evidence>
<dbReference type="InterPro" id="IPR050226">
    <property type="entry name" value="NagZ_Beta-hexosaminidase"/>
</dbReference>
<dbReference type="InterPro" id="IPR017853">
    <property type="entry name" value="GH"/>
</dbReference>
<keyword evidence="3" id="KW-0326">Glycosidase</keyword>
<evidence type="ECO:0000256" key="1">
    <source>
        <dbReference type="ARBA" id="ARBA00005336"/>
    </source>
</evidence>
<name>A0A1H0ULJ2_SELRU</name>
<dbReference type="Pfam" id="PF00933">
    <property type="entry name" value="Glyco_hydro_3"/>
    <property type="match status" value="1"/>
</dbReference>
<evidence type="ECO:0000256" key="2">
    <source>
        <dbReference type="ARBA" id="ARBA00022801"/>
    </source>
</evidence>
<feature type="signal peptide" evidence="4">
    <location>
        <begin position="1"/>
        <end position="23"/>
    </location>
</feature>
<accession>A0A1H0ULJ2</accession>
<dbReference type="AlphaFoldDB" id="A0A1H0ULJ2"/>
<proteinExistence type="inferred from homology"/>
<gene>
    <name evidence="6" type="ORF">SAMN05216366_13425</name>
</gene>
<feature type="chain" id="PRO_5038492484" evidence="4">
    <location>
        <begin position="24"/>
        <end position="390"/>
    </location>
</feature>
<dbReference type="InterPro" id="IPR036962">
    <property type="entry name" value="Glyco_hydro_3_N_sf"/>
</dbReference>
<dbReference type="GO" id="GO:0009254">
    <property type="term" value="P:peptidoglycan turnover"/>
    <property type="evidence" value="ECO:0007669"/>
    <property type="project" value="TreeGrafter"/>
</dbReference>
<comment type="similarity">
    <text evidence="1">Belongs to the glycosyl hydrolase 3 family.</text>
</comment>
<dbReference type="OrthoDB" id="9805821at2"/>
<dbReference type="InterPro" id="IPR001764">
    <property type="entry name" value="Glyco_hydro_3_N"/>
</dbReference>
<dbReference type="Gene3D" id="3.20.20.300">
    <property type="entry name" value="Glycoside hydrolase, family 3, N-terminal domain"/>
    <property type="match status" value="1"/>
</dbReference>
<dbReference type="PANTHER" id="PTHR30480">
    <property type="entry name" value="BETA-HEXOSAMINIDASE-RELATED"/>
    <property type="match status" value="1"/>
</dbReference>
<evidence type="ECO:0000313" key="7">
    <source>
        <dbReference type="Proteomes" id="UP000182412"/>
    </source>
</evidence>
<evidence type="ECO:0000313" key="6">
    <source>
        <dbReference type="EMBL" id="SDP66726.1"/>
    </source>
</evidence>
<protein>
    <submittedName>
        <fullName evidence="6">Beta-N-acetylhexosaminidase</fullName>
    </submittedName>
</protein>
<dbReference type="Proteomes" id="UP000182412">
    <property type="component" value="Unassembled WGS sequence"/>
</dbReference>